<evidence type="ECO:0000313" key="3">
    <source>
        <dbReference type="EMBL" id="KAL3421810.1"/>
    </source>
</evidence>
<gene>
    <name evidence="3" type="ORF">PVAG01_05966</name>
</gene>
<keyword evidence="4" id="KW-1185">Reference proteome</keyword>
<evidence type="ECO:0000256" key="1">
    <source>
        <dbReference type="SAM" id="MobiDB-lite"/>
    </source>
</evidence>
<dbReference type="Pfam" id="PF20150">
    <property type="entry name" value="2EXR"/>
    <property type="match status" value="1"/>
</dbReference>
<dbReference type="Proteomes" id="UP001629113">
    <property type="component" value="Unassembled WGS sequence"/>
</dbReference>
<feature type="compositionally biased region" description="Basic and acidic residues" evidence="1">
    <location>
        <begin position="31"/>
        <end position="41"/>
    </location>
</feature>
<reference evidence="3 4" key="1">
    <citation type="submission" date="2024-06" db="EMBL/GenBank/DDBJ databases">
        <title>Complete genome of Phlyctema vagabunda strain 19-DSS-EL-015.</title>
        <authorList>
            <person name="Fiorenzani C."/>
        </authorList>
    </citation>
    <scope>NUCLEOTIDE SEQUENCE [LARGE SCALE GENOMIC DNA]</scope>
    <source>
        <strain evidence="3 4">19-DSS-EL-015</strain>
    </source>
</reference>
<dbReference type="InterPro" id="IPR045518">
    <property type="entry name" value="2EXR"/>
</dbReference>
<evidence type="ECO:0000259" key="2">
    <source>
        <dbReference type="Pfam" id="PF20150"/>
    </source>
</evidence>
<feature type="domain" description="2EXR" evidence="2">
    <location>
        <begin position="51"/>
        <end position="147"/>
    </location>
</feature>
<name>A0ABR4PER2_9HELO</name>
<organism evidence="3 4">
    <name type="scientific">Phlyctema vagabunda</name>
    <dbReference type="NCBI Taxonomy" id="108571"/>
    <lineage>
        <taxon>Eukaryota</taxon>
        <taxon>Fungi</taxon>
        <taxon>Dikarya</taxon>
        <taxon>Ascomycota</taxon>
        <taxon>Pezizomycotina</taxon>
        <taxon>Leotiomycetes</taxon>
        <taxon>Helotiales</taxon>
        <taxon>Dermateaceae</taxon>
        <taxon>Phlyctema</taxon>
    </lineage>
</organism>
<accession>A0ABR4PER2</accession>
<dbReference type="EMBL" id="JBFCZG010000005">
    <property type="protein sequence ID" value="KAL3421810.1"/>
    <property type="molecule type" value="Genomic_DNA"/>
</dbReference>
<evidence type="ECO:0000313" key="4">
    <source>
        <dbReference type="Proteomes" id="UP001629113"/>
    </source>
</evidence>
<protein>
    <recommendedName>
        <fullName evidence="2">2EXR domain-containing protein</fullName>
    </recommendedName>
</protein>
<sequence>MAYRNKQVELDSRGTQERNAERSVRGSPYTPKKENRVWRRENRKPKTEIDFSHLPYELRTQIWRDFAELGGRIIEMGYSEKHNLCVLRGSRSMPLAMMINREAQKVAISHLKYQRLGQFIREDQDERTEGPRATARDIWFSGKIDTMYFGPGTDLNTVANVMRQIPAGSVELVALRCSSKMRYQGRVLVFDEQMQNDRVIHGPDISALEVLHGIEGSRQITGCAALKKLVWVVQTWYKPVANGEVTPDVGFRPAATMGKTKGQRNAYAEVEIDTGNFIHAPASSLHIRENRWVGDAMPDISFQTLAPNMDQGKVHRVMVIRGLHIDKLAKCEEAFVFRIFEELYNCTLEVGNGWPDFSQGTSPFQVKELGFFGHIDDFPRLEKAVREILRQPLRLLNVPMYRVRRLRKQLEQFEETWKCRIFLPPYSDASEIMISIAISCRPKHFKDAKDQIFKLR</sequence>
<comment type="caution">
    <text evidence="3">The sequence shown here is derived from an EMBL/GenBank/DDBJ whole genome shotgun (WGS) entry which is preliminary data.</text>
</comment>
<feature type="region of interest" description="Disordered" evidence="1">
    <location>
        <begin position="1"/>
        <end position="41"/>
    </location>
</feature>
<feature type="compositionally biased region" description="Basic and acidic residues" evidence="1">
    <location>
        <begin position="1"/>
        <end position="24"/>
    </location>
</feature>
<proteinExistence type="predicted"/>